<dbReference type="Proteomes" id="UP000216164">
    <property type="component" value="Unassembled WGS sequence"/>
</dbReference>
<evidence type="ECO:0000313" key="3">
    <source>
        <dbReference type="Proteomes" id="UP000216164"/>
    </source>
</evidence>
<evidence type="ECO:0008006" key="4">
    <source>
        <dbReference type="Google" id="ProtNLM"/>
    </source>
</evidence>
<evidence type="ECO:0000256" key="1">
    <source>
        <dbReference type="SAM" id="Phobius"/>
    </source>
</evidence>
<feature type="transmembrane region" description="Helical" evidence="1">
    <location>
        <begin position="52"/>
        <end position="74"/>
    </location>
</feature>
<gene>
    <name evidence="2" type="ORF">B7R77_11660</name>
</gene>
<feature type="transmembrane region" description="Helical" evidence="1">
    <location>
        <begin position="12"/>
        <end position="32"/>
    </location>
</feature>
<name>A0AAP8D4K1_RALSL</name>
<keyword evidence="1" id="KW-0472">Membrane</keyword>
<dbReference type="RefSeq" id="WP_003271477.1">
    <property type="nucleotide sequence ID" value="NZ_NCTK01000001.1"/>
</dbReference>
<evidence type="ECO:0000313" key="2">
    <source>
        <dbReference type="EMBL" id="OYQ13838.1"/>
    </source>
</evidence>
<keyword evidence="1" id="KW-0812">Transmembrane</keyword>
<reference evidence="2 3" key="1">
    <citation type="submission" date="2017-04" db="EMBL/GenBank/DDBJ databases">
        <title>Genome Announcement: Closed genomes of Ralstonia solanacearum strains K60, UW551, and UW700.</title>
        <authorList>
            <person name="Hayes M."/>
            <person name="Macintyre A.M."/>
            <person name="Allen C."/>
        </authorList>
    </citation>
    <scope>NUCLEOTIDE SEQUENCE [LARGE SCALE GENOMIC DNA]</scope>
    <source>
        <strain evidence="2 3">UW25</strain>
    </source>
</reference>
<keyword evidence="1" id="KW-1133">Transmembrane helix</keyword>
<dbReference type="AlphaFoldDB" id="A0AAP8D4K1"/>
<sequence>MKPALARKMMHLRWFVLGAWLLGVGIHLSIFTSLPLPPNGVEWYASLAGFRGIVFLLTRLPLWVAGLCMLAVSADVKLTHPPK</sequence>
<protein>
    <recommendedName>
        <fullName evidence="4">Transmembrane protein</fullName>
    </recommendedName>
</protein>
<accession>A0AAP8D4K1</accession>
<proteinExistence type="predicted"/>
<comment type="caution">
    <text evidence="2">The sequence shown here is derived from an EMBL/GenBank/DDBJ whole genome shotgun (WGS) entry which is preliminary data.</text>
</comment>
<dbReference type="EMBL" id="NCTK01000001">
    <property type="protein sequence ID" value="OYQ13838.1"/>
    <property type="molecule type" value="Genomic_DNA"/>
</dbReference>
<organism evidence="2 3">
    <name type="scientific">Ralstonia solanacearum K60</name>
    <dbReference type="NCBI Taxonomy" id="1091042"/>
    <lineage>
        <taxon>Bacteria</taxon>
        <taxon>Pseudomonadati</taxon>
        <taxon>Pseudomonadota</taxon>
        <taxon>Betaproteobacteria</taxon>
        <taxon>Burkholderiales</taxon>
        <taxon>Burkholderiaceae</taxon>
        <taxon>Ralstonia</taxon>
        <taxon>Ralstonia solanacearum species complex</taxon>
    </lineage>
</organism>